<feature type="transmembrane region" description="Helical" evidence="2">
    <location>
        <begin position="144"/>
        <end position="165"/>
    </location>
</feature>
<dbReference type="Proteomes" id="UP000473826">
    <property type="component" value="Unassembled WGS sequence"/>
</dbReference>
<keyword evidence="4" id="KW-1185">Reference proteome</keyword>
<dbReference type="EMBL" id="QKWK01000005">
    <property type="protein sequence ID" value="TXT10616.1"/>
    <property type="molecule type" value="Genomic_DNA"/>
</dbReference>
<keyword evidence="2" id="KW-0472">Membrane</keyword>
<evidence type="ECO:0000313" key="3">
    <source>
        <dbReference type="EMBL" id="TXT10616.1"/>
    </source>
</evidence>
<dbReference type="Pfam" id="PF11712">
    <property type="entry name" value="Vma12"/>
    <property type="match status" value="1"/>
</dbReference>
<keyword evidence="2" id="KW-1133">Transmembrane helix</keyword>
<comment type="caution">
    <text evidence="3">The sequence shown here is derived from an EMBL/GenBank/DDBJ whole genome shotgun (WGS) entry which is preliminary data.</text>
</comment>
<feature type="region of interest" description="Disordered" evidence="1">
    <location>
        <begin position="1"/>
        <end position="78"/>
    </location>
</feature>
<gene>
    <name evidence="3" type="ORF">VHUM_02121</name>
</gene>
<feature type="compositionally biased region" description="Low complexity" evidence="1">
    <location>
        <begin position="40"/>
        <end position="50"/>
    </location>
</feature>
<dbReference type="OrthoDB" id="3193718at2759"/>
<feature type="compositionally biased region" description="Basic residues" evidence="1">
    <location>
        <begin position="1"/>
        <end position="10"/>
    </location>
</feature>
<evidence type="ECO:0000256" key="2">
    <source>
        <dbReference type="SAM" id="Phobius"/>
    </source>
</evidence>
<accession>A0A7D8YZU1</accession>
<feature type="transmembrane region" description="Helical" evidence="2">
    <location>
        <begin position="177"/>
        <end position="198"/>
    </location>
</feature>
<dbReference type="InterPro" id="IPR021013">
    <property type="entry name" value="ATPase_Vma12"/>
</dbReference>
<reference evidence="3 4" key="1">
    <citation type="journal article" date="2019" name="PLoS Genet.">
        <title>Convergent evolution of linked mating-type loci in basidiomycete fungi.</title>
        <authorList>
            <person name="Sun S."/>
            <person name="Coelho M.A."/>
            <person name="Heitman J."/>
            <person name="Nowrousian M."/>
        </authorList>
    </citation>
    <scope>NUCLEOTIDE SEQUENCE [LARGE SCALE GENOMIC DNA]</scope>
    <source>
        <strain evidence="3 4">CBS 4282</strain>
    </source>
</reference>
<organism evidence="3 4">
    <name type="scientific">Vanrija humicola</name>
    <name type="common">Yeast</name>
    <name type="synonym">Cryptococcus humicola</name>
    <dbReference type="NCBI Taxonomy" id="5417"/>
    <lineage>
        <taxon>Eukaryota</taxon>
        <taxon>Fungi</taxon>
        <taxon>Dikarya</taxon>
        <taxon>Basidiomycota</taxon>
        <taxon>Agaricomycotina</taxon>
        <taxon>Tremellomycetes</taxon>
        <taxon>Trichosporonales</taxon>
        <taxon>Trichosporonaceae</taxon>
        <taxon>Vanrija</taxon>
    </lineage>
</organism>
<proteinExistence type="predicted"/>
<keyword evidence="2" id="KW-0812">Transmembrane</keyword>
<dbReference type="GO" id="GO:0070072">
    <property type="term" value="P:vacuolar proton-transporting V-type ATPase complex assembly"/>
    <property type="evidence" value="ECO:0007669"/>
    <property type="project" value="InterPro"/>
</dbReference>
<dbReference type="AlphaFoldDB" id="A0A7D8YZU1"/>
<evidence type="ECO:0000256" key="1">
    <source>
        <dbReference type="SAM" id="MobiDB-lite"/>
    </source>
</evidence>
<protein>
    <submittedName>
        <fullName evidence="3">Uncharacterized protein</fullName>
    </submittedName>
</protein>
<sequence>MATRRPRQRASNRTTQPPRAVTAPTDWQWNPHPRPRRRSSTPSCSSASRSGPPPTPGGRRWSPASSVRALPPPPAALTPDPGAYSHIALVAGAQVYLPPKQRALLRAAEAEDTRAEKTNPYLPAYMSPRPASFGQEYRAVGRQLATVLNVLFSVFGLGGAAYVVATTGAGWTRSQGLLLAVFAGAVVAVADVGLIWIFSARIKKDRRAASIKSIRTNKGSGRAPGTEATVLELEGEEVKEAEGEADTYDTSPAPVDLIPAPKATVRLRRRALGER</sequence>
<name>A0A7D8YZU1_VANHU</name>
<evidence type="ECO:0000313" key="4">
    <source>
        <dbReference type="Proteomes" id="UP000473826"/>
    </source>
</evidence>
<feature type="compositionally biased region" description="Low complexity" evidence="1">
    <location>
        <begin position="57"/>
        <end position="69"/>
    </location>
</feature>